<dbReference type="Proteomes" id="UP000030765">
    <property type="component" value="Unassembled WGS sequence"/>
</dbReference>
<proteinExistence type="predicted"/>
<dbReference type="EMBL" id="ATLV01023106">
    <property type="status" value="NOT_ANNOTATED_CDS"/>
    <property type="molecule type" value="Genomic_DNA"/>
</dbReference>
<evidence type="ECO:0000313" key="1">
    <source>
        <dbReference type="EMBL" id="KFB48465.1"/>
    </source>
</evidence>
<protein>
    <submittedName>
        <fullName evidence="1 2">Uncharacterized protein</fullName>
    </submittedName>
</protein>
<dbReference type="EMBL" id="KE525340">
    <property type="protein sequence ID" value="KFB48465.1"/>
    <property type="molecule type" value="Genomic_DNA"/>
</dbReference>
<gene>
    <name evidence="1" type="ORF">ZHAS_00016449</name>
</gene>
<accession>A0A084WE21</accession>
<reference evidence="2" key="2">
    <citation type="submission" date="2020-05" db="UniProtKB">
        <authorList>
            <consortium name="EnsemblMetazoa"/>
        </authorList>
    </citation>
    <scope>IDENTIFICATION</scope>
</reference>
<dbReference type="EnsemblMetazoa" id="ASIC016449-RA">
    <property type="protein sequence ID" value="ASIC016449-PA"/>
    <property type="gene ID" value="ASIC016449"/>
</dbReference>
<organism evidence="1">
    <name type="scientific">Anopheles sinensis</name>
    <name type="common">Mosquito</name>
    <dbReference type="NCBI Taxonomy" id="74873"/>
    <lineage>
        <taxon>Eukaryota</taxon>
        <taxon>Metazoa</taxon>
        <taxon>Ecdysozoa</taxon>
        <taxon>Arthropoda</taxon>
        <taxon>Hexapoda</taxon>
        <taxon>Insecta</taxon>
        <taxon>Pterygota</taxon>
        <taxon>Neoptera</taxon>
        <taxon>Endopterygota</taxon>
        <taxon>Diptera</taxon>
        <taxon>Nematocera</taxon>
        <taxon>Culicoidea</taxon>
        <taxon>Culicidae</taxon>
        <taxon>Anophelinae</taxon>
        <taxon>Anopheles</taxon>
    </lineage>
</organism>
<dbReference type="AlphaFoldDB" id="A0A084WE21"/>
<reference evidence="1 3" key="1">
    <citation type="journal article" date="2014" name="BMC Genomics">
        <title>Genome sequence of Anopheles sinensis provides insight into genetics basis of mosquito competence for malaria parasites.</title>
        <authorList>
            <person name="Zhou D."/>
            <person name="Zhang D."/>
            <person name="Ding G."/>
            <person name="Shi L."/>
            <person name="Hou Q."/>
            <person name="Ye Y."/>
            <person name="Xu Y."/>
            <person name="Zhou H."/>
            <person name="Xiong C."/>
            <person name="Li S."/>
            <person name="Yu J."/>
            <person name="Hong S."/>
            <person name="Yu X."/>
            <person name="Zou P."/>
            <person name="Chen C."/>
            <person name="Chang X."/>
            <person name="Wang W."/>
            <person name="Lv Y."/>
            <person name="Sun Y."/>
            <person name="Ma L."/>
            <person name="Shen B."/>
            <person name="Zhu C."/>
        </authorList>
    </citation>
    <scope>NUCLEOTIDE SEQUENCE [LARGE SCALE GENOMIC DNA]</scope>
</reference>
<keyword evidence="3" id="KW-1185">Reference proteome</keyword>
<evidence type="ECO:0000313" key="2">
    <source>
        <dbReference type="EnsemblMetazoa" id="ASIC016449-PA"/>
    </source>
</evidence>
<name>A0A084WE21_ANOSI</name>
<sequence>MDGRRSPPMEKSIQKVRPITDGLAFRGRTRDGHNPLNGFAKFSVFSHGDEFPFENSPAHCAKCGRGRVGISITPKKSQKEKSQLPAM</sequence>
<evidence type="ECO:0000313" key="3">
    <source>
        <dbReference type="Proteomes" id="UP000030765"/>
    </source>
</evidence>
<dbReference type="VEuPathDB" id="VectorBase:ASIC016449"/>